<evidence type="ECO:0000259" key="5">
    <source>
        <dbReference type="Pfam" id="PF01137"/>
    </source>
</evidence>
<dbReference type="AlphaFoldDB" id="A0A420HE90"/>
<name>A0A420HE90_9PEZI</name>
<dbReference type="InterPro" id="IPR036553">
    <property type="entry name" value="RPTC_insert"/>
</dbReference>
<dbReference type="InterPro" id="IPR013791">
    <property type="entry name" value="RNA3'-term_phos_cycl_insert"/>
</dbReference>
<dbReference type="Proteomes" id="UP000285405">
    <property type="component" value="Unassembled WGS sequence"/>
</dbReference>
<dbReference type="FunFam" id="3.30.360.20:FF:000004">
    <property type="entry name" value="18S rRNA biogenesis protein"/>
    <property type="match status" value="1"/>
</dbReference>
<dbReference type="Pfam" id="PF05189">
    <property type="entry name" value="RTC_insert"/>
    <property type="match status" value="1"/>
</dbReference>
<dbReference type="GO" id="GO:0005730">
    <property type="term" value="C:nucleolus"/>
    <property type="evidence" value="ECO:0007669"/>
    <property type="project" value="UniProtKB-SubCell"/>
</dbReference>
<dbReference type="SUPFAM" id="SSF55205">
    <property type="entry name" value="EPT/RTPC-like"/>
    <property type="match status" value="1"/>
</dbReference>
<dbReference type="Pfam" id="PF01137">
    <property type="entry name" value="RTC"/>
    <property type="match status" value="1"/>
</dbReference>
<dbReference type="InterPro" id="IPR023797">
    <property type="entry name" value="RNA3'_phos_cyclase_dom"/>
</dbReference>
<dbReference type="PANTHER" id="PTHR11096:SF1">
    <property type="entry name" value="RNA 3'-TERMINAL PHOSPHATE CYCLASE-LIKE PROTEIN"/>
    <property type="match status" value="1"/>
</dbReference>
<sequence>MSLTTPEYLRLTGHKSLSHRLVLSTLTGRPIHVSQIRSSSPTNPGLAPHEISLLRLFDSITNGSVIQISYTGTSFTYIPGIITGGITSGSTDYVRCVLPETCRRGVSWFLQPLCLLGPFSKAPLNVRFEGDGVITSSTETGDISVDTMRTAILPYYEPFGIPTNMLELRVLQRSCTGPGGTGGCGIVELRFGYQLRLPKTVQLNRCPGQVKRIRGVAYCTGVSASGNMRMIRAARELLNPLLCDINIAAQYDQAALVTRGETKFRLGVGFGLSLIAETTCRGVVYSADNSAKSEGGVTPEEIGRQCALQLLEVIEQGGFCTIVGSMTIFTLLTMGSEDIGRVRIGRNVLGTEGIISMARDFKKFGASNWGLRNVKDDHSGDVIVSVKGMGIGNVGKKIG</sequence>
<proteinExistence type="inferred from homology"/>
<dbReference type="NCBIfam" id="TIGR03400">
    <property type="entry name" value="18S_RNA_Rcl1p"/>
    <property type="match status" value="1"/>
</dbReference>
<feature type="domain" description="RNA 3'-terminal phosphate cyclase insert" evidence="6">
    <location>
        <begin position="207"/>
        <end position="315"/>
    </location>
</feature>
<evidence type="ECO:0000259" key="6">
    <source>
        <dbReference type="Pfam" id="PF05189"/>
    </source>
</evidence>
<dbReference type="InterPro" id="IPR013792">
    <property type="entry name" value="RNA3'P_cycl/enolpyr_Trfase_a/b"/>
</dbReference>
<accession>A0A420HE90</accession>
<keyword evidence="4" id="KW-0539">Nucleus</keyword>
<dbReference type="InterPro" id="IPR016443">
    <property type="entry name" value="RNA3'_term_phos_cyc_type_2"/>
</dbReference>
<organism evidence="7 8">
    <name type="scientific">Golovinomyces cichoracearum</name>
    <dbReference type="NCBI Taxonomy" id="62708"/>
    <lineage>
        <taxon>Eukaryota</taxon>
        <taxon>Fungi</taxon>
        <taxon>Dikarya</taxon>
        <taxon>Ascomycota</taxon>
        <taxon>Pezizomycotina</taxon>
        <taxon>Leotiomycetes</taxon>
        <taxon>Erysiphales</taxon>
        <taxon>Erysiphaceae</taxon>
        <taxon>Golovinomyces</taxon>
    </lineage>
</organism>
<dbReference type="GO" id="GO:0000479">
    <property type="term" value="P:endonucleolytic cleavage of tricistronic rRNA transcript (SSU-rRNA, 5.8S rRNA, LSU-rRNA)"/>
    <property type="evidence" value="ECO:0007669"/>
    <property type="project" value="TreeGrafter"/>
</dbReference>
<dbReference type="Gene3D" id="3.65.10.20">
    <property type="entry name" value="RNA 3'-terminal phosphate cyclase domain"/>
    <property type="match status" value="1"/>
</dbReference>
<dbReference type="GO" id="GO:0004521">
    <property type="term" value="F:RNA endonuclease activity"/>
    <property type="evidence" value="ECO:0007669"/>
    <property type="project" value="TreeGrafter"/>
</dbReference>
<dbReference type="InterPro" id="IPR037136">
    <property type="entry name" value="RNA3'_phos_cyclase_dom_sf"/>
</dbReference>
<protein>
    <submittedName>
        <fullName evidence="7">RNA 3'-terminal phosphate cyclase-like protein</fullName>
    </submittedName>
</protein>
<evidence type="ECO:0000313" key="7">
    <source>
        <dbReference type="EMBL" id="RKF55751.1"/>
    </source>
</evidence>
<gene>
    <name evidence="7" type="ORF">GcC1_201008</name>
</gene>
<evidence type="ECO:0000256" key="2">
    <source>
        <dbReference type="ARBA" id="ARBA00007089"/>
    </source>
</evidence>
<evidence type="ECO:0000313" key="8">
    <source>
        <dbReference type="Proteomes" id="UP000285405"/>
    </source>
</evidence>
<dbReference type="EMBL" id="MCBR01020160">
    <property type="protein sequence ID" value="RKF55751.1"/>
    <property type="molecule type" value="Genomic_DNA"/>
</dbReference>
<dbReference type="Gene3D" id="3.30.360.20">
    <property type="entry name" value="RNA 3'-terminal phosphate cyclase, insert domain"/>
    <property type="match status" value="1"/>
</dbReference>
<dbReference type="InterPro" id="IPR000228">
    <property type="entry name" value="RNA3'_term_phos_cyc"/>
</dbReference>
<comment type="similarity">
    <text evidence="2">Belongs to the RNA 3'-terminal cyclase family. Type 2 subfamily.</text>
</comment>
<reference evidence="7 8" key="1">
    <citation type="journal article" date="2018" name="BMC Genomics">
        <title>Comparative genome analyses reveal sequence features reflecting distinct modes of host-adaptation between dicot and monocot powdery mildew.</title>
        <authorList>
            <person name="Wu Y."/>
            <person name="Ma X."/>
            <person name="Pan Z."/>
            <person name="Kale S.D."/>
            <person name="Song Y."/>
            <person name="King H."/>
            <person name="Zhang Q."/>
            <person name="Presley C."/>
            <person name="Deng X."/>
            <person name="Wei C.I."/>
            <person name="Xiao S."/>
        </authorList>
    </citation>
    <scope>NUCLEOTIDE SEQUENCE [LARGE SCALE GENOMIC DNA]</scope>
    <source>
        <strain evidence="7">UCSC1</strain>
    </source>
</reference>
<dbReference type="PANTHER" id="PTHR11096">
    <property type="entry name" value="RNA 3' TERMINAL PHOSPHATE CYCLASE"/>
    <property type="match status" value="1"/>
</dbReference>
<keyword evidence="3" id="KW-0690">Ribosome biogenesis</keyword>
<evidence type="ECO:0000256" key="4">
    <source>
        <dbReference type="ARBA" id="ARBA00023242"/>
    </source>
</evidence>
<evidence type="ECO:0000256" key="3">
    <source>
        <dbReference type="ARBA" id="ARBA00022517"/>
    </source>
</evidence>
<feature type="domain" description="RNA 3'-terminal phosphate cyclase" evidence="5">
    <location>
        <begin position="12"/>
        <end position="191"/>
    </location>
</feature>
<dbReference type="OrthoDB" id="1911237at2759"/>
<comment type="caution">
    <text evidence="7">The sequence shown here is derived from an EMBL/GenBank/DDBJ whole genome shotgun (WGS) entry which is preliminary data.</text>
</comment>
<evidence type="ECO:0000256" key="1">
    <source>
        <dbReference type="ARBA" id="ARBA00004604"/>
    </source>
</evidence>
<comment type="subcellular location">
    <subcellularLocation>
        <location evidence="1">Nucleus</location>
        <location evidence="1">Nucleolus</location>
    </subcellularLocation>
</comment>